<feature type="domain" description="Acyl-CoA dehydrogenase/oxidase N-terminal" evidence="7">
    <location>
        <begin position="6"/>
        <end position="102"/>
    </location>
</feature>
<dbReference type="EMBL" id="CP004372">
    <property type="protein sequence ID" value="AHM04619.1"/>
    <property type="molecule type" value="Genomic_DNA"/>
</dbReference>
<keyword evidence="4" id="KW-0274">FAD</keyword>
<evidence type="ECO:0000256" key="5">
    <source>
        <dbReference type="ARBA" id="ARBA00023002"/>
    </source>
</evidence>
<dbReference type="InterPro" id="IPR009075">
    <property type="entry name" value="AcylCo_DH/oxidase_C"/>
</dbReference>
<dbReference type="AlphaFoldDB" id="W8RTS5"/>
<evidence type="ECO:0000259" key="7">
    <source>
        <dbReference type="Pfam" id="PF02771"/>
    </source>
</evidence>
<sequence>MNFEMSDDRRMLAETLRRYLSEQYGWDHRLRVAYQAPFHDPEKWAGMADLGLFHALVGEDRGGMGGSGFDIAVIFEEIGRALCPEPVLGAVMAARLLSATGTPLTALLSGETRYAVAIGELDAPYDLDGIACRADRTGDGWRLTGRKSVVYGGGVADRLLVAARANGQIALFDLAAAEADLHPYAMIDGGPAAEVLLEDTPATPILPAAQAALSDALDWGALALSAEALGAMEATSAALIDYLGTRKQFGQPIGTFQALQHRAVDLTIDIEQARSIVILAASAMGTPVQAKRVAQAKHLVGRVARKLAEEAIQMHGGIAMTWEYPVSHYAKRLVMIDHQLGDSDHHLGRLIETLQTA</sequence>
<dbReference type="CDD" id="cd00567">
    <property type="entry name" value="ACAD"/>
    <property type="match status" value="1"/>
</dbReference>
<keyword evidence="3" id="KW-0285">Flavoprotein</keyword>
<dbReference type="eggNOG" id="COG1960">
    <property type="taxonomic scope" value="Bacteria"/>
</dbReference>
<evidence type="ECO:0000256" key="1">
    <source>
        <dbReference type="ARBA" id="ARBA00001974"/>
    </source>
</evidence>
<evidence type="ECO:0000256" key="4">
    <source>
        <dbReference type="ARBA" id="ARBA00022827"/>
    </source>
</evidence>
<dbReference type="InterPro" id="IPR009100">
    <property type="entry name" value="AcylCoA_DH/oxidase_NM_dom_sf"/>
</dbReference>
<dbReference type="Gene3D" id="2.40.110.10">
    <property type="entry name" value="Butyryl-CoA Dehydrogenase, subunit A, domain 2"/>
    <property type="match status" value="1"/>
</dbReference>
<comment type="similarity">
    <text evidence="2">Belongs to the acyl-CoA dehydrogenase family.</text>
</comment>
<name>W8RTS5_9RHOB</name>
<dbReference type="Pfam" id="PF00441">
    <property type="entry name" value="Acyl-CoA_dh_1"/>
    <property type="match status" value="1"/>
</dbReference>
<protein>
    <submittedName>
        <fullName evidence="8">Acyl-CoA dehydrogenase family protein</fullName>
    </submittedName>
</protein>
<dbReference type="Gene3D" id="1.20.140.10">
    <property type="entry name" value="Butyryl-CoA Dehydrogenase, subunit A, domain 3"/>
    <property type="match status" value="1"/>
</dbReference>
<dbReference type="SUPFAM" id="SSF47203">
    <property type="entry name" value="Acyl-CoA dehydrogenase C-terminal domain-like"/>
    <property type="match status" value="1"/>
</dbReference>
<dbReference type="KEGG" id="red:roselon_02283"/>
<evidence type="ECO:0000313" key="9">
    <source>
        <dbReference type="Proteomes" id="UP000019593"/>
    </source>
</evidence>
<comment type="cofactor">
    <cofactor evidence="1">
        <name>FAD</name>
        <dbReference type="ChEBI" id="CHEBI:57692"/>
    </cofactor>
</comment>
<dbReference type="PANTHER" id="PTHR43884:SF20">
    <property type="entry name" value="ACYL-COA DEHYDROGENASE FADE28"/>
    <property type="match status" value="1"/>
</dbReference>
<reference evidence="8 9" key="1">
    <citation type="submission" date="2013-03" db="EMBL/GenBank/DDBJ databases">
        <authorList>
            <person name="Fiebig A."/>
            <person name="Goeker M."/>
            <person name="Klenk H.-P.P."/>
        </authorList>
    </citation>
    <scope>NUCLEOTIDE SEQUENCE [LARGE SCALE GENOMIC DNA]</scope>
    <source>
        <strain evidence="9">DSM 19469</strain>
    </source>
</reference>
<accession>W8RTS5</accession>
<proteinExistence type="inferred from homology"/>
<gene>
    <name evidence="8" type="ORF">roselon_02283</name>
</gene>
<evidence type="ECO:0000313" key="8">
    <source>
        <dbReference type="EMBL" id="AHM04619.1"/>
    </source>
</evidence>
<dbReference type="HOGENOM" id="CLU_018204_5_2_5"/>
<dbReference type="OrthoDB" id="7328575at2"/>
<evidence type="ECO:0000256" key="3">
    <source>
        <dbReference type="ARBA" id="ARBA00022630"/>
    </source>
</evidence>
<dbReference type="GO" id="GO:0050660">
    <property type="term" value="F:flavin adenine dinucleotide binding"/>
    <property type="evidence" value="ECO:0007669"/>
    <property type="project" value="InterPro"/>
</dbReference>
<organism evidence="8 9">
    <name type="scientific">Roseicyclus elongatus DSM 19469</name>
    <dbReference type="NCBI Taxonomy" id="1294273"/>
    <lineage>
        <taxon>Bacteria</taxon>
        <taxon>Pseudomonadati</taxon>
        <taxon>Pseudomonadota</taxon>
        <taxon>Alphaproteobacteria</taxon>
        <taxon>Rhodobacterales</taxon>
        <taxon>Roseobacteraceae</taxon>
        <taxon>Roseicyclus</taxon>
    </lineage>
</organism>
<dbReference type="InterPro" id="IPR046373">
    <property type="entry name" value="Acyl-CoA_Oxase/DH_mid-dom_sf"/>
</dbReference>
<keyword evidence="9" id="KW-1185">Reference proteome</keyword>
<keyword evidence="5" id="KW-0560">Oxidoreductase</keyword>
<dbReference type="GO" id="GO:0003995">
    <property type="term" value="F:acyl-CoA dehydrogenase activity"/>
    <property type="evidence" value="ECO:0007669"/>
    <property type="project" value="TreeGrafter"/>
</dbReference>
<dbReference type="Pfam" id="PF02771">
    <property type="entry name" value="Acyl-CoA_dh_N"/>
    <property type="match status" value="1"/>
</dbReference>
<dbReference type="STRING" id="1294273.roselon_02283"/>
<evidence type="ECO:0000259" key="6">
    <source>
        <dbReference type="Pfam" id="PF00441"/>
    </source>
</evidence>
<evidence type="ECO:0000256" key="2">
    <source>
        <dbReference type="ARBA" id="ARBA00009347"/>
    </source>
</evidence>
<feature type="domain" description="Acyl-CoA dehydrogenase/oxidase C-terminal" evidence="6">
    <location>
        <begin position="214"/>
        <end position="334"/>
    </location>
</feature>
<dbReference type="PANTHER" id="PTHR43884">
    <property type="entry name" value="ACYL-COA DEHYDROGENASE"/>
    <property type="match status" value="1"/>
</dbReference>
<dbReference type="Proteomes" id="UP000019593">
    <property type="component" value="Chromosome"/>
</dbReference>
<dbReference type="PATRIC" id="fig|1294273.3.peg.2254"/>
<dbReference type="InterPro" id="IPR037069">
    <property type="entry name" value="AcylCoA_DH/ox_N_sf"/>
</dbReference>
<dbReference type="InterPro" id="IPR013786">
    <property type="entry name" value="AcylCoA_DH/ox_N"/>
</dbReference>
<dbReference type="SUPFAM" id="SSF56645">
    <property type="entry name" value="Acyl-CoA dehydrogenase NM domain-like"/>
    <property type="match status" value="1"/>
</dbReference>
<dbReference type="InterPro" id="IPR036250">
    <property type="entry name" value="AcylCo_DH-like_C"/>
</dbReference>
<dbReference type="Gene3D" id="1.10.540.10">
    <property type="entry name" value="Acyl-CoA dehydrogenase/oxidase, N-terminal domain"/>
    <property type="match status" value="1"/>
</dbReference>